<keyword evidence="5" id="KW-0012">Acyltransferase</keyword>
<dbReference type="RefSeq" id="WP_231934544.1">
    <property type="nucleotide sequence ID" value="NZ_SJPR01000005.1"/>
</dbReference>
<dbReference type="Proteomes" id="UP000317421">
    <property type="component" value="Unassembled WGS sequence"/>
</dbReference>
<comment type="similarity">
    <text evidence="2">In the N-terminal section; belongs to the N-acetylglucosamine-1-phosphate uridyltransferase family.</text>
</comment>
<protein>
    <submittedName>
        <fullName evidence="10">Bifunctional protein GlmU</fullName>
    </submittedName>
</protein>
<gene>
    <name evidence="10" type="primary">glmU</name>
    <name evidence="10" type="ORF">Pla108_34780</name>
</gene>
<dbReference type="AlphaFoldDB" id="A0A5C6A5S1"/>
<reference evidence="10 11" key="1">
    <citation type="submission" date="2019-02" db="EMBL/GenBank/DDBJ databases">
        <title>Deep-cultivation of Planctomycetes and their phenomic and genomic characterization uncovers novel biology.</title>
        <authorList>
            <person name="Wiegand S."/>
            <person name="Jogler M."/>
            <person name="Boedeker C."/>
            <person name="Pinto D."/>
            <person name="Vollmers J."/>
            <person name="Rivas-Marin E."/>
            <person name="Kohn T."/>
            <person name="Peeters S.H."/>
            <person name="Heuer A."/>
            <person name="Rast P."/>
            <person name="Oberbeckmann S."/>
            <person name="Bunk B."/>
            <person name="Jeske O."/>
            <person name="Meyerdierks A."/>
            <person name="Storesund J.E."/>
            <person name="Kallscheuer N."/>
            <person name="Luecker S."/>
            <person name="Lage O.M."/>
            <person name="Pohl T."/>
            <person name="Merkel B.J."/>
            <person name="Hornburger P."/>
            <person name="Mueller R.-W."/>
            <person name="Bruemmer F."/>
            <person name="Labrenz M."/>
            <person name="Spormann A.M."/>
            <person name="Op Den Camp H."/>
            <person name="Overmann J."/>
            <person name="Amann R."/>
            <person name="Jetten M.S.M."/>
            <person name="Mascher T."/>
            <person name="Medema M.H."/>
            <person name="Devos D.P."/>
            <person name="Kaster A.-K."/>
            <person name="Ovreas L."/>
            <person name="Rohde M."/>
            <person name="Galperin M.Y."/>
            <person name="Jogler C."/>
        </authorList>
    </citation>
    <scope>NUCLEOTIDE SEQUENCE [LARGE SCALE GENOMIC DNA]</scope>
    <source>
        <strain evidence="10 11">Pla108</strain>
    </source>
</reference>
<evidence type="ECO:0000256" key="3">
    <source>
        <dbReference type="ARBA" id="ARBA00022679"/>
    </source>
</evidence>
<comment type="similarity">
    <text evidence="1">In the C-terminal section; belongs to the transferase hexapeptide repeat family.</text>
</comment>
<organism evidence="10 11">
    <name type="scientific">Botrimarina colliarenosi</name>
    <dbReference type="NCBI Taxonomy" id="2528001"/>
    <lineage>
        <taxon>Bacteria</taxon>
        <taxon>Pseudomonadati</taxon>
        <taxon>Planctomycetota</taxon>
        <taxon>Planctomycetia</taxon>
        <taxon>Pirellulales</taxon>
        <taxon>Lacipirellulaceae</taxon>
        <taxon>Botrimarina</taxon>
    </lineage>
</organism>
<keyword evidence="3" id="KW-0808">Transferase</keyword>
<dbReference type="Pfam" id="PF12804">
    <property type="entry name" value="NTP_transf_3"/>
    <property type="match status" value="1"/>
</dbReference>
<dbReference type="InterPro" id="IPR029044">
    <property type="entry name" value="Nucleotide-diphossugar_trans"/>
</dbReference>
<dbReference type="PANTHER" id="PTHR43584:SF3">
    <property type="entry name" value="BIFUNCTIONAL PROTEIN GLMU"/>
    <property type="match status" value="1"/>
</dbReference>
<dbReference type="InterPro" id="IPR050065">
    <property type="entry name" value="GlmU-like"/>
</dbReference>
<feature type="domain" description="MobA-like NTP transferase" evidence="9">
    <location>
        <begin position="11"/>
        <end position="146"/>
    </location>
</feature>
<evidence type="ECO:0000256" key="6">
    <source>
        <dbReference type="ARBA" id="ARBA00048247"/>
    </source>
</evidence>
<name>A0A5C6A5S1_9BACT</name>
<dbReference type="GO" id="GO:0019134">
    <property type="term" value="F:glucosamine-1-phosphate N-acetyltransferase activity"/>
    <property type="evidence" value="ECO:0007669"/>
    <property type="project" value="UniProtKB-EC"/>
</dbReference>
<dbReference type="Gene3D" id="3.90.550.10">
    <property type="entry name" value="Spore Coat Polysaccharide Biosynthesis Protein SpsA, Chain A"/>
    <property type="match status" value="1"/>
</dbReference>
<dbReference type="PANTHER" id="PTHR43584">
    <property type="entry name" value="NUCLEOTIDYL TRANSFERASE"/>
    <property type="match status" value="1"/>
</dbReference>
<dbReference type="InterPro" id="IPR025877">
    <property type="entry name" value="MobA-like_NTP_Trfase"/>
</dbReference>
<dbReference type="SUPFAM" id="SSF53448">
    <property type="entry name" value="Nucleotide-diphospho-sugar transferases"/>
    <property type="match status" value="1"/>
</dbReference>
<comment type="catalytic activity">
    <reaction evidence="6">
        <text>alpha-D-glucosamine 1-phosphate + acetyl-CoA = N-acetyl-alpha-D-glucosamine 1-phosphate + CoA + H(+)</text>
        <dbReference type="Rhea" id="RHEA:13725"/>
        <dbReference type="ChEBI" id="CHEBI:15378"/>
        <dbReference type="ChEBI" id="CHEBI:57287"/>
        <dbReference type="ChEBI" id="CHEBI:57288"/>
        <dbReference type="ChEBI" id="CHEBI:57776"/>
        <dbReference type="ChEBI" id="CHEBI:58516"/>
        <dbReference type="EC" id="2.3.1.157"/>
    </reaction>
</comment>
<dbReference type="GO" id="GO:0003977">
    <property type="term" value="F:UDP-N-acetylglucosamine diphosphorylase activity"/>
    <property type="evidence" value="ECO:0007669"/>
    <property type="project" value="UniProtKB-EC"/>
</dbReference>
<evidence type="ECO:0000259" key="9">
    <source>
        <dbReference type="Pfam" id="PF12804"/>
    </source>
</evidence>
<dbReference type="CDD" id="cd02540">
    <property type="entry name" value="GT2_GlmU_N_bac"/>
    <property type="match status" value="1"/>
</dbReference>
<evidence type="ECO:0000313" key="11">
    <source>
        <dbReference type="Proteomes" id="UP000317421"/>
    </source>
</evidence>
<keyword evidence="4" id="KW-0548">Nucleotidyltransferase</keyword>
<comment type="catalytic activity">
    <reaction evidence="7">
        <text>N-acetyl-alpha-D-glucosamine 1-phosphate + UTP + H(+) = UDP-N-acetyl-alpha-D-glucosamine + diphosphate</text>
        <dbReference type="Rhea" id="RHEA:13509"/>
        <dbReference type="ChEBI" id="CHEBI:15378"/>
        <dbReference type="ChEBI" id="CHEBI:33019"/>
        <dbReference type="ChEBI" id="CHEBI:46398"/>
        <dbReference type="ChEBI" id="CHEBI:57705"/>
        <dbReference type="ChEBI" id="CHEBI:57776"/>
        <dbReference type="EC" id="2.7.7.23"/>
    </reaction>
</comment>
<comment type="function">
    <text evidence="8">Catalyzes the last two sequential reactions in the de novo biosynthetic pathway for UDP-N-acetylglucosamine (UDP-GlcNAc). The C-terminal domain catalyzes the transfer of acetyl group from acetyl coenzyme A to glucosamine-1-phosphate (GlcN-1-P) to produce N-acetylglucosamine-1-phosphate (GlcNAc-1-P), which is converted into UDP-GlcNAc by the transfer of uridine 5-monophosphate (from uridine 5-triphosphate), a reaction catalyzed by the N-terminal domain.</text>
</comment>
<evidence type="ECO:0000256" key="7">
    <source>
        <dbReference type="ARBA" id="ARBA00048493"/>
    </source>
</evidence>
<evidence type="ECO:0000313" key="10">
    <source>
        <dbReference type="EMBL" id="TWT95332.1"/>
    </source>
</evidence>
<accession>A0A5C6A5S1</accession>
<comment type="caution">
    <text evidence="10">The sequence shown here is derived from an EMBL/GenBank/DDBJ whole genome shotgun (WGS) entry which is preliminary data.</text>
</comment>
<evidence type="ECO:0000256" key="4">
    <source>
        <dbReference type="ARBA" id="ARBA00022695"/>
    </source>
</evidence>
<proteinExistence type="inferred from homology"/>
<evidence type="ECO:0000256" key="5">
    <source>
        <dbReference type="ARBA" id="ARBA00023315"/>
    </source>
</evidence>
<evidence type="ECO:0000256" key="2">
    <source>
        <dbReference type="ARBA" id="ARBA00007947"/>
    </source>
</evidence>
<evidence type="ECO:0000256" key="8">
    <source>
        <dbReference type="ARBA" id="ARBA00049628"/>
    </source>
</evidence>
<evidence type="ECO:0000256" key="1">
    <source>
        <dbReference type="ARBA" id="ARBA00007707"/>
    </source>
</evidence>
<dbReference type="EMBL" id="SJPR01000005">
    <property type="protein sequence ID" value="TWT95332.1"/>
    <property type="molecule type" value="Genomic_DNA"/>
</dbReference>
<keyword evidence="11" id="KW-1185">Reference proteome</keyword>
<sequence length="252" mass="26616">MPDLPPAAPMAIVLAAGKGTRMQSDLPKVLVPVAGRPMIRYVVEGLRAAGVEKIVVVVGYQADLVRQELASEPGVEFALQAEQLGTGHAVMMCREAIAGHSGPVVIVTGDSPMLQASSVEALLADFTQTHPACLLGTAHREDPTGLGRIVRDAAGRFVGIVEHKDCTPEQLAVTEVNMSTYVFDAVDLLASLESLTTDNAQGEYYVTDCPGLLLADGKDVRALAALKPCEALSVNTLADLAVVEAEMKKMKR</sequence>